<gene>
    <name evidence="1" type="ORF">C5167_039409</name>
</gene>
<protein>
    <submittedName>
        <fullName evidence="1">Uncharacterized protein</fullName>
    </submittedName>
</protein>
<accession>A0A4Y7IFI7</accession>
<dbReference type="PANTHER" id="PTHR31008:SF0">
    <property type="entry name" value="CSL1"/>
    <property type="match status" value="1"/>
</dbReference>
<dbReference type="Proteomes" id="UP000316621">
    <property type="component" value="Chromosome 1"/>
</dbReference>
<sequence>MDSHVHLDYALFQLTPTRTRYAKEQIPKGGYSIKLCPPSSNSSWFTKGTLERFVRFVSTPEVLERFVTIETEISQIEVSIQTNESSDTNEGTASVADGNAKKAIVPYKPKAESNESTDEVAQGENSKIRLQRVLETRKKVLRKEQAMAYARAFVAGFDMDWIDDLILFSDAFGALRLRYYDSYERPLLIANL</sequence>
<dbReference type="Gramene" id="RZC46462">
    <property type="protein sequence ID" value="RZC46462"/>
    <property type="gene ID" value="C5167_039409"/>
</dbReference>
<proteinExistence type="predicted"/>
<dbReference type="OMA" id="AYPEANG"/>
<organism evidence="1 2">
    <name type="scientific">Papaver somniferum</name>
    <name type="common">Opium poppy</name>
    <dbReference type="NCBI Taxonomy" id="3469"/>
    <lineage>
        <taxon>Eukaryota</taxon>
        <taxon>Viridiplantae</taxon>
        <taxon>Streptophyta</taxon>
        <taxon>Embryophyta</taxon>
        <taxon>Tracheophyta</taxon>
        <taxon>Spermatophyta</taxon>
        <taxon>Magnoliopsida</taxon>
        <taxon>Ranunculales</taxon>
        <taxon>Papaveraceae</taxon>
        <taxon>Papaveroideae</taxon>
        <taxon>Papaver</taxon>
    </lineage>
</organism>
<keyword evidence="2" id="KW-1185">Reference proteome</keyword>
<evidence type="ECO:0000313" key="2">
    <source>
        <dbReference type="Proteomes" id="UP000316621"/>
    </source>
</evidence>
<dbReference type="EMBL" id="CM010715">
    <property type="protein sequence ID" value="RZC46462.1"/>
    <property type="molecule type" value="Genomic_DNA"/>
</dbReference>
<reference evidence="1 2" key="1">
    <citation type="journal article" date="2018" name="Science">
        <title>The opium poppy genome and morphinan production.</title>
        <authorList>
            <person name="Guo L."/>
            <person name="Winzer T."/>
            <person name="Yang X."/>
            <person name="Li Y."/>
            <person name="Ning Z."/>
            <person name="He Z."/>
            <person name="Teodor R."/>
            <person name="Lu Y."/>
            <person name="Bowser T.A."/>
            <person name="Graham I.A."/>
            <person name="Ye K."/>
        </authorList>
    </citation>
    <scope>NUCLEOTIDE SEQUENCE [LARGE SCALE GENOMIC DNA]</scope>
    <source>
        <strain evidence="2">cv. HN1</strain>
        <tissue evidence="1">Leaves</tissue>
    </source>
</reference>
<name>A0A4Y7IFI7_PAPSO</name>
<evidence type="ECO:0000313" key="1">
    <source>
        <dbReference type="EMBL" id="RZC46462.1"/>
    </source>
</evidence>
<dbReference type="PANTHER" id="PTHR31008">
    <property type="entry name" value="COP1-INTERACTING PROTEIN-RELATED"/>
    <property type="match status" value="1"/>
</dbReference>
<dbReference type="AlphaFoldDB" id="A0A4Y7IFI7"/>